<sequence>MTTYKNIQPLSAEALFDLLKKEFTNEINTKLDSSVNVEYAHVYDVINVSFPEIIEGTVFTILVNDNEIELTNNSNSLEYNTELLEEQLAAFLNDKCS</sequence>
<dbReference type="Proteomes" id="UP001597601">
    <property type="component" value="Unassembled WGS sequence"/>
</dbReference>
<dbReference type="EMBL" id="JBHUON010000014">
    <property type="protein sequence ID" value="MFD2865541.1"/>
    <property type="molecule type" value="Genomic_DNA"/>
</dbReference>
<gene>
    <name evidence="1" type="ORF">ACFSYC_12645</name>
</gene>
<proteinExistence type="predicted"/>
<dbReference type="RefSeq" id="WP_377128035.1">
    <property type="nucleotide sequence ID" value="NZ_JBHUHN010000001.1"/>
</dbReference>
<accession>A0ABW5XQ78</accession>
<comment type="caution">
    <text evidence="1">The sequence shown here is derived from an EMBL/GenBank/DDBJ whole genome shotgun (WGS) entry which is preliminary data.</text>
</comment>
<evidence type="ECO:0000313" key="1">
    <source>
        <dbReference type="EMBL" id="MFD2865541.1"/>
    </source>
</evidence>
<reference evidence="2" key="1">
    <citation type="journal article" date="2019" name="Int. J. Syst. Evol. Microbiol.">
        <title>The Global Catalogue of Microorganisms (GCM) 10K type strain sequencing project: providing services to taxonomists for standard genome sequencing and annotation.</title>
        <authorList>
            <consortium name="The Broad Institute Genomics Platform"/>
            <consortium name="The Broad Institute Genome Sequencing Center for Infectious Disease"/>
            <person name="Wu L."/>
            <person name="Ma J."/>
        </authorList>
    </citation>
    <scope>NUCLEOTIDE SEQUENCE [LARGE SCALE GENOMIC DNA]</scope>
    <source>
        <strain evidence="2">KCTC 52232</strain>
    </source>
</reference>
<protein>
    <submittedName>
        <fullName evidence="1">Uncharacterized protein</fullName>
    </submittedName>
</protein>
<organism evidence="1 2">
    <name type="scientific">Mucilaginibacter antarcticus</name>
    <dbReference type="NCBI Taxonomy" id="1855725"/>
    <lineage>
        <taxon>Bacteria</taxon>
        <taxon>Pseudomonadati</taxon>
        <taxon>Bacteroidota</taxon>
        <taxon>Sphingobacteriia</taxon>
        <taxon>Sphingobacteriales</taxon>
        <taxon>Sphingobacteriaceae</taxon>
        <taxon>Mucilaginibacter</taxon>
    </lineage>
</organism>
<name>A0ABW5XQ78_9SPHI</name>
<keyword evidence="2" id="KW-1185">Reference proteome</keyword>
<evidence type="ECO:0000313" key="2">
    <source>
        <dbReference type="Proteomes" id="UP001597601"/>
    </source>
</evidence>